<dbReference type="InterPro" id="IPR003477">
    <property type="entry name" value="PemK-like"/>
</dbReference>
<reference evidence="4" key="1">
    <citation type="submission" date="2015-07" db="EMBL/GenBank/DDBJ databases">
        <title>Fjat-10053 dsm26.</title>
        <authorList>
            <person name="Liu B."/>
            <person name="Wang J."/>
            <person name="Zhu Y."/>
            <person name="Liu G."/>
            <person name="Chen Q."/>
            <person name="Chen Z."/>
            <person name="Lan J."/>
            <person name="Che J."/>
            <person name="Ge C."/>
            <person name="Shi H."/>
            <person name="Pan Z."/>
            <person name="Liu X."/>
        </authorList>
    </citation>
    <scope>NUCLEOTIDE SEQUENCE [LARGE SCALE GENOMIC DNA]</scope>
    <source>
        <strain evidence="4">DSM 26</strain>
    </source>
</reference>
<dbReference type="GO" id="GO:0006402">
    <property type="term" value="P:mRNA catabolic process"/>
    <property type="evidence" value="ECO:0007669"/>
    <property type="project" value="TreeGrafter"/>
</dbReference>
<dbReference type="AlphaFoldDB" id="A0A0L0QLD2"/>
<dbReference type="Gene3D" id="2.30.30.110">
    <property type="match status" value="1"/>
</dbReference>
<evidence type="ECO:0000256" key="1">
    <source>
        <dbReference type="ARBA" id="ARBA00007521"/>
    </source>
</evidence>
<dbReference type="GeneID" id="66871636"/>
<dbReference type="PANTHER" id="PTHR33988:SF3">
    <property type="entry name" value="ENDORIBONUCLEASE TOXIN CHPB-RELATED"/>
    <property type="match status" value="1"/>
</dbReference>
<comment type="similarity">
    <text evidence="1">Belongs to the PemK/MazF family.</text>
</comment>
<evidence type="ECO:0000256" key="2">
    <source>
        <dbReference type="ARBA" id="ARBA00022649"/>
    </source>
</evidence>
<dbReference type="Pfam" id="PF02452">
    <property type="entry name" value="PemK_toxin"/>
    <property type="match status" value="1"/>
</dbReference>
<protein>
    <submittedName>
        <fullName evidence="3">Potassium ABC transporter ATPase</fullName>
    </submittedName>
</protein>
<comment type="caution">
    <text evidence="3">The sequence shown here is derived from an EMBL/GenBank/DDBJ whole genome shotgun (WGS) entry which is preliminary data.</text>
</comment>
<dbReference type="PATRIC" id="fig|1473.5.peg.1139"/>
<keyword evidence="4" id="KW-1185">Reference proteome</keyword>
<evidence type="ECO:0000313" key="4">
    <source>
        <dbReference type="Proteomes" id="UP000036780"/>
    </source>
</evidence>
<gene>
    <name evidence="3" type="ORF">AFK71_12795</name>
</gene>
<proteinExistence type="inferred from homology"/>
<dbReference type="GO" id="GO:0004521">
    <property type="term" value="F:RNA endonuclease activity"/>
    <property type="evidence" value="ECO:0007669"/>
    <property type="project" value="TreeGrafter"/>
</dbReference>
<sequence>MVAPERGDLVYVDFDAQSGREQAGIRPAIVLSPKQFNQITGFTVLCPITKTVRGWGYEVALPDSLAVSGVILTDKVKSVDWNTRKLKIKGQAPEEIVEDCLAKIHTFLGQ</sequence>
<dbReference type="EMBL" id="LGTO01000007">
    <property type="protein sequence ID" value="KNE19376.1"/>
    <property type="molecule type" value="Genomic_DNA"/>
</dbReference>
<organism evidence="3 4">
    <name type="scientific">Virgibacillus pantothenticus</name>
    <dbReference type="NCBI Taxonomy" id="1473"/>
    <lineage>
        <taxon>Bacteria</taxon>
        <taxon>Bacillati</taxon>
        <taxon>Bacillota</taxon>
        <taxon>Bacilli</taxon>
        <taxon>Bacillales</taxon>
        <taxon>Bacillaceae</taxon>
        <taxon>Virgibacillus</taxon>
    </lineage>
</organism>
<dbReference type="OrthoDB" id="9808744at2"/>
<dbReference type="PANTHER" id="PTHR33988">
    <property type="entry name" value="ENDORIBONUCLEASE MAZF-RELATED"/>
    <property type="match status" value="1"/>
</dbReference>
<dbReference type="InterPro" id="IPR011067">
    <property type="entry name" value="Plasmid_toxin/cell-grow_inhib"/>
</dbReference>
<dbReference type="GO" id="GO:0003677">
    <property type="term" value="F:DNA binding"/>
    <property type="evidence" value="ECO:0007669"/>
    <property type="project" value="InterPro"/>
</dbReference>
<dbReference type="Proteomes" id="UP000036780">
    <property type="component" value="Unassembled WGS sequence"/>
</dbReference>
<dbReference type="GO" id="GO:0016075">
    <property type="term" value="P:rRNA catabolic process"/>
    <property type="evidence" value="ECO:0007669"/>
    <property type="project" value="TreeGrafter"/>
</dbReference>
<accession>A0A0L0QLD2</accession>
<dbReference type="RefSeq" id="WP_050351906.1">
    <property type="nucleotide sequence ID" value="NZ_CP073011.1"/>
</dbReference>
<name>A0A0L0QLD2_VIRPA</name>
<evidence type="ECO:0000313" key="3">
    <source>
        <dbReference type="EMBL" id="KNE19376.1"/>
    </source>
</evidence>
<dbReference type="SUPFAM" id="SSF50118">
    <property type="entry name" value="Cell growth inhibitor/plasmid maintenance toxic component"/>
    <property type="match status" value="1"/>
</dbReference>
<keyword evidence="2" id="KW-1277">Toxin-antitoxin system</keyword>